<reference evidence="6 7" key="1">
    <citation type="submission" date="2019-06" db="EMBL/GenBank/DDBJ databases">
        <title>WGS assembly of Gossypium darwinii.</title>
        <authorList>
            <person name="Chen Z.J."/>
            <person name="Sreedasyam A."/>
            <person name="Ando A."/>
            <person name="Song Q."/>
            <person name="De L."/>
            <person name="Hulse-Kemp A."/>
            <person name="Ding M."/>
            <person name="Ye W."/>
            <person name="Kirkbride R."/>
            <person name="Jenkins J."/>
            <person name="Plott C."/>
            <person name="Lovell J."/>
            <person name="Lin Y.-M."/>
            <person name="Vaughn R."/>
            <person name="Liu B."/>
            <person name="Li W."/>
            <person name="Simpson S."/>
            <person name="Scheffler B."/>
            <person name="Saski C."/>
            <person name="Grover C."/>
            <person name="Hu G."/>
            <person name="Conover J."/>
            <person name="Carlson J."/>
            <person name="Shu S."/>
            <person name="Boston L."/>
            <person name="Williams M."/>
            <person name="Peterson D."/>
            <person name="Mcgee K."/>
            <person name="Jones D."/>
            <person name="Wendel J."/>
            <person name="Stelly D."/>
            <person name="Grimwood J."/>
            <person name="Schmutz J."/>
        </authorList>
    </citation>
    <scope>NUCLEOTIDE SEQUENCE [LARGE SCALE GENOMIC DNA]</scope>
    <source>
        <strain evidence="6">1808015.09</strain>
    </source>
</reference>
<comment type="similarity">
    <text evidence="4">Belongs to the cyclin family.</text>
</comment>
<dbReference type="GO" id="GO:0051301">
    <property type="term" value="P:cell division"/>
    <property type="evidence" value="ECO:0007669"/>
    <property type="project" value="UniProtKB-KW"/>
</dbReference>
<dbReference type="EMBL" id="CM017689">
    <property type="protein sequence ID" value="TYH28651.1"/>
    <property type="molecule type" value="Genomic_DNA"/>
</dbReference>
<keyword evidence="1" id="KW-0132">Cell division</keyword>
<dbReference type="InterPro" id="IPR039361">
    <property type="entry name" value="Cyclin"/>
</dbReference>
<dbReference type="SMART" id="SM00385">
    <property type="entry name" value="CYCLIN"/>
    <property type="match status" value="1"/>
</dbReference>
<protein>
    <recommendedName>
        <fullName evidence="5">Cyclin-like domain-containing protein</fullName>
    </recommendedName>
</protein>
<dbReference type="AlphaFoldDB" id="A0A5D2HEE2"/>
<dbReference type="InterPro" id="IPR048258">
    <property type="entry name" value="Cyclins_cyclin-box"/>
</dbReference>
<feature type="domain" description="Cyclin-like" evidence="5">
    <location>
        <begin position="47"/>
        <end position="132"/>
    </location>
</feature>
<evidence type="ECO:0000256" key="3">
    <source>
        <dbReference type="ARBA" id="ARBA00023306"/>
    </source>
</evidence>
<evidence type="ECO:0000256" key="1">
    <source>
        <dbReference type="ARBA" id="ARBA00022618"/>
    </source>
</evidence>
<gene>
    <name evidence="6" type="ORF">ES288_A02G161000v1</name>
</gene>
<evidence type="ECO:0000313" key="7">
    <source>
        <dbReference type="Proteomes" id="UP000323506"/>
    </source>
</evidence>
<dbReference type="Proteomes" id="UP000323506">
    <property type="component" value="Chromosome A02"/>
</dbReference>
<accession>A0A5D2HEE2</accession>
<dbReference type="Gene3D" id="1.10.472.10">
    <property type="entry name" value="Cyclin-like"/>
    <property type="match status" value="2"/>
</dbReference>
<keyword evidence="3" id="KW-0131">Cell cycle</keyword>
<evidence type="ECO:0000259" key="5">
    <source>
        <dbReference type="SMART" id="SM00385"/>
    </source>
</evidence>
<dbReference type="PANTHER" id="PTHR10177">
    <property type="entry name" value="CYCLINS"/>
    <property type="match status" value="1"/>
</dbReference>
<evidence type="ECO:0000313" key="6">
    <source>
        <dbReference type="EMBL" id="TYH28651.1"/>
    </source>
</evidence>
<evidence type="ECO:0000256" key="4">
    <source>
        <dbReference type="RuleBase" id="RU000383"/>
    </source>
</evidence>
<dbReference type="InterPro" id="IPR036915">
    <property type="entry name" value="Cyclin-like_sf"/>
</dbReference>
<dbReference type="PROSITE" id="PS00292">
    <property type="entry name" value="CYCLINS"/>
    <property type="match status" value="1"/>
</dbReference>
<dbReference type="InterPro" id="IPR013763">
    <property type="entry name" value="Cyclin-like_dom"/>
</dbReference>
<dbReference type="Pfam" id="PF00134">
    <property type="entry name" value="Cyclin_N"/>
    <property type="match status" value="1"/>
</dbReference>
<keyword evidence="7" id="KW-1185">Reference proteome</keyword>
<evidence type="ECO:0000256" key="2">
    <source>
        <dbReference type="ARBA" id="ARBA00023127"/>
    </source>
</evidence>
<keyword evidence="2 4" id="KW-0195">Cyclin</keyword>
<sequence>MEIHQNEHQQEDEEFLLFFAKEAEQQPPCFYVGTHESLVTDRQKAMEWILKVSAINRFTTLTAVLSINYLDRLLSTFQLQRGKPWMVQLLAITCPSLVTKVEEIQHVPLLQVDTKYVFEAKTICRKELLVLSTLKWKMHLVTPLSFLDRIIRRLGSKTHLHCEFLK</sequence>
<proteinExistence type="inferred from homology"/>
<dbReference type="SUPFAM" id="SSF47954">
    <property type="entry name" value="Cyclin-like"/>
    <property type="match status" value="1"/>
</dbReference>
<name>A0A5D2HEE2_GOSDA</name>
<organism evidence="6 7">
    <name type="scientific">Gossypium darwinii</name>
    <name type="common">Darwin's cotton</name>
    <name type="synonym">Gossypium barbadense var. darwinii</name>
    <dbReference type="NCBI Taxonomy" id="34276"/>
    <lineage>
        <taxon>Eukaryota</taxon>
        <taxon>Viridiplantae</taxon>
        <taxon>Streptophyta</taxon>
        <taxon>Embryophyta</taxon>
        <taxon>Tracheophyta</taxon>
        <taxon>Spermatophyta</taxon>
        <taxon>Magnoliopsida</taxon>
        <taxon>eudicotyledons</taxon>
        <taxon>Gunneridae</taxon>
        <taxon>Pentapetalae</taxon>
        <taxon>rosids</taxon>
        <taxon>malvids</taxon>
        <taxon>Malvales</taxon>
        <taxon>Malvaceae</taxon>
        <taxon>Malvoideae</taxon>
        <taxon>Gossypium</taxon>
    </lineage>
</organism>
<dbReference type="InterPro" id="IPR006671">
    <property type="entry name" value="Cyclin_N"/>
</dbReference>